<dbReference type="PANTHER" id="PTHR35585">
    <property type="entry name" value="HHE DOMAIN PROTEIN (AFU_ORTHOLOGUE AFUA_4G00730)"/>
    <property type="match status" value="1"/>
</dbReference>
<reference evidence="2" key="1">
    <citation type="submission" date="2009-10" db="EMBL/GenBank/DDBJ databases">
        <title>Diversity of trophic interactions inside an arsenic-rich microbial ecosystem.</title>
        <authorList>
            <person name="Bertin P.N."/>
            <person name="Heinrich-Salmeron A."/>
            <person name="Pelletier E."/>
            <person name="Goulhen-Chollet F."/>
            <person name="Arsene-Ploetze F."/>
            <person name="Gallien S."/>
            <person name="Calteau A."/>
            <person name="Vallenet D."/>
            <person name="Casiot C."/>
            <person name="Chane-Woon-Ming B."/>
            <person name="Giloteaux L."/>
            <person name="Barakat M."/>
            <person name="Bonnefoy V."/>
            <person name="Bruneel O."/>
            <person name="Chandler M."/>
            <person name="Cleiss J."/>
            <person name="Duran R."/>
            <person name="Elbaz-Poulichet F."/>
            <person name="Fonknechten N."/>
            <person name="Lauga B."/>
            <person name="Mornico D."/>
            <person name="Ortet P."/>
            <person name="Schaeffer C."/>
            <person name="Siguier P."/>
            <person name="Alexander Thil Smith A."/>
            <person name="Van Dorsselaer A."/>
            <person name="Weissenbach J."/>
            <person name="Medigue C."/>
            <person name="Le Paslier D."/>
        </authorList>
    </citation>
    <scope>NUCLEOTIDE SEQUENCE</scope>
</reference>
<dbReference type="EMBL" id="CABO01000046">
    <property type="protein sequence ID" value="CBI02957.1"/>
    <property type="molecule type" value="Genomic_DNA"/>
</dbReference>
<sequence length="183" mass="21059">MDRESGYLRKAQTQIGPIMDAITLLKEDHRVVEALFKQVEECGAHAHETRKRLFERIDRELTIHSEVEESIFYPELKKRAIDRNNEHATEEVFEAFEEHANIKGMLSKLTDVKASDETYNAKLQVLSELVKQHVHEEEQTMFKQAQSLFTQNELMELGEKIAAKKKSLVGAGNDMQVHAIGLR</sequence>
<accession>E6Q6Y2</accession>
<gene>
    <name evidence="2" type="ORF">CARN4_1299</name>
</gene>
<evidence type="ECO:0000259" key="1">
    <source>
        <dbReference type="Pfam" id="PF01814"/>
    </source>
</evidence>
<name>E6Q6Y2_9ZZZZ</name>
<dbReference type="Gene3D" id="1.20.120.520">
    <property type="entry name" value="nmb1532 protein domain like"/>
    <property type="match status" value="1"/>
</dbReference>
<organism evidence="2">
    <name type="scientific">mine drainage metagenome</name>
    <dbReference type="NCBI Taxonomy" id="410659"/>
    <lineage>
        <taxon>unclassified sequences</taxon>
        <taxon>metagenomes</taxon>
        <taxon>ecological metagenomes</taxon>
    </lineage>
</organism>
<dbReference type="PANTHER" id="PTHR35585:SF1">
    <property type="entry name" value="HHE DOMAIN PROTEIN (AFU_ORTHOLOGUE AFUA_4G00730)"/>
    <property type="match status" value="1"/>
</dbReference>
<comment type="caution">
    <text evidence="2">The sequence shown here is derived from an EMBL/GenBank/DDBJ whole genome shotgun (WGS) entry which is preliminary data.</text>
</comment>
<dbReference type="InterPro" id="IPR012312">
    <property type="entry name" value="Hemerythrin-like"/>
</dbReference>
<proteinExistence type="predicted"/>
<evidence type="ECO:0000313" key="2">
    <source>
        <dbReference type="EMBL" id="CBI02957.1"/>
    </source>
</evidence>
<protein>
    <recommendedName>
        <fullName evidence="1">Hemerythrin-like domain-containing protein</fullName>
    </recommendedName>
</protein>
<dbReference type="Pfam" id="PF01814">
    <property type="entry name" value="Hemerythrin"/>
    <property type="match status" value="1"/>
</dbReference>
<feature type="domain" description="Hemerythrin-like" evidence="1">
    <location>
        <begin position="21"/>
        <end position="144"/>
    </location>
</feature>
<dbReference type="AlphaFoldDB" id="E6Q6Y2"/>